<dbReference type="AlphaFoldDB" id="X1NV94"/>
<dbReference type="SUPFAM" id="SSF143100">
    <property type="entry name" value="TTHA1013/TTHA0281-like"/>
    <property type="match status" value="1"/>
</dbReference>
<evidence type="ECO:0000313" key="1">
    <source>
        <dbReference type="EMBL" id="GAI30715.1"/>
    </source>
</evidence>
<reference evidence="1" key="1">
    <citation type="journal article" date="2014" name="Front. Microbiol.">
        <title>High frequency of phylogenetically diverse reductive dehalogenase-homologous genes in deep subseafloor sedimentary metagenomes.</title>
        <authorList>
            <person name="Kawai M."/>
            <person name="Futagami T."/>
            <person name="Toyoda A."/>
            <person name="Takaki Y."/>
            <person name="Nishi S."/>
            <person name="Hori S."/>
            <person name="Arai W."/>
            <person name="Tsubouchi T."/>
            <person name="Morono Y."/>
            <person name="Uchiyama I."/>
            <person name="Ito T."/>
            <person name="Fujiyama A."/>
            <person name="Inagaki F."/>
            <person name="Takami H."/>
        </authorList>
    </citation>
    <scope>NUCLEOTIDE SEQUENCE</scope>
    <source>
        <strain evidence="1">Expedition CK06-06</strain>
    </source>
</reference>
<protein>
    <recommendedName>
        <fullName evidence="2">HicB-like antitoxin of toxin-antitoxin system domain-containing protein</fullName>
    </recommendedName>
</protein>
<dbReference type="InterPro" id="IPR051404">
    <property type="entry name" value="TA_system_antitoxin"/>
</dbReference>
<comment type="caution">
    <text evidence="1">The sequence shown here is derived from an EMBL/GenBank/DDBJ whole genome shotgun (WGS) entry which is preliminary data.</text>
</comment>
<name>X1NV94_9ZZZZ</name>
<dbReference type="PANTHER" id="PTHR34504:SF2">
    <property type="entry name" value="UPF0150 PROTEIN SSL0259"/>
    <property type="match status" value="1"/>
</dbReference>
<evidence type="ECO:0008006" key="2">
    <source>
        <dbReference type="Google" id="ProtNLM"/>
    </source>
</evidence>
<accession>X1NV94</accession>
<dbReference type="Gene3D" id="3.30.160.250">
    <property type="match status" value="1"/>
</dbReference>
<sequence>MYKYEVIVYWSDEDGVYIAEVPELPGCMADGASYEEALKNV</sequence>
<feature type="non-terminal residue" evidence="1">
    <location>
        <position position="41"/>
    </location>
</feature>
<dbReference type="PANTHER" id="PTHR34504">
    <property type="entry name" value="ANTITOXIN HICB"/>
    <property type="match status" value="1"/>
</dbReference>
<dbReference type="InterPro" id="IPR035069">
    <property type="entry name" value="TTHA1013/TTHA0281-like"/>
</dbReference>
<dbReference type="EMBL" id="BARV01014265">
    <property type="protein sequence ID" value="GAI30715.1"/>
    <property type="molecule type" value="Genomic_DNA"/>
</dbReference>
<proteinExistence type="predicted"/>
<organism evidence="1">
    <name type="scientific">marine sediment metagenome</name>
    <dbReference type="NCBI Taxonomy" id="412755"/>
    <lineage>
        <taxon>unclassified sequences</taxon>
        <taxon>metagenomes</taxon>
        <taxon>ecological metagenomes</taxon>
    </lineage>
</organism>
<gene>
    <name evidence="1" type="ORF">S06H3_25063</name>
</gene>